<reference evidence="13 14" key="1">
    <citation type="submission" date="2023-02" db="EMBL/GenBank/DDBJ databases">
        <title>Genome sequence of Lentisphaera profundi SAORIC-696.</title>
        <authorList>
            <person name="Kim e."/>
            <person name="Cho J.-C."/>
            <person name="Choi A."/>
            <person name="Kang I."/>
        </authorList>
    </citation>
    <scope>NUCLEOTIDE SEQUENCE [LARGE SCALE GENOMIC DNA]</scope>
    <source>
        <strain evidence="13 14">SAORIC-696</strain>
    </source>
</reference>
<keyword evidence="4 13" id="KW-0378">Hydrolase</keyword>
<dbReference type="Pfam" id="PF21185">
    <property type="entry name" value="RecD_N"/>
    <property type="match status" value="1"/>
</dbReference>
<dbReference type="EC" id="3.1.11.5" evidence="13"/>
<gene>
    <name evidence="13" type="primary">recD</name>
    <name evidence="13" type="ORF">PQO03_04130</name>
</gene>
<evidence type="ECO:0000313" key="13">
    <source>
        <dbReference type="EMBL" id="WDE97143.1"/>
    </source>
</evidence>
<evidence type="ECO:0000256" key="7">
    <source>
        <dbReference type="ARBA" id="ARBA00022840"/>
    </source>
</evidence>
<keyword evidence="7" id="KW-0067">ATP-binding</keyword>
<keyword evidence="14" id="KW-1185">Reference proteome</keyword>
<evidence type="ECO:0000256" key="3">
    <source>
        <dbReference type="ARBA" id="ARBA00022763"/>
    </source>
</evidence>
<evidence type="ECO:0000256" key="2">
    <source>
        <dbReference type="ARBA" id="ARBA00022741"/>
    </source>
</evidence>
<dbReference type="SUPFAM" id="SSF52540">
    <property type="entry name" value="P-loop containing nucleoside triphosphate hydrolases"/>
    <property type="match status" value="2"/>
</dbReference>
<dbReference type="Pfam" id="PF13245">
    <property type="entry name" value="AAA_19"/>
    <property type="match status" value="1"/>
</dbReference>
<dbReference type="PANTHER" id="PTHR43788">
    <property type="entry name" value="DNA2/NAM7 HELICASE FAMILY MEMBER"/>
    <property type="match status" value="1"/>
</dbReference>
<keyword evidence="2" id="KW-0547">Nucleotide-binding</keyword>
<proteinExistence type="inferred from homology"/>
<dbReference type="InterPro" id="IPR041851">
    <property type="entry name" value="RecD_N_sf"/>
</dbReference>
<evidence type="ECO:0000256" key="1">
    <source>
        <dbReference type="ARBA" id="ARBA00022722"/>
    </source>
</evidence>
<accession>A0ABY7VSG7</accession>
<dbReference type="CDD" id="cd17933">
    <property type="entry name" value="DEXSc_RecD-like"/>
    <property type="match status" value="1"/>
</dbReference>
<keyword evidence="8" id="KW-0238">DNA-binding</keyword>
<feature type="domain" description="RecBCD enzyme subunit RecD N-terminal" evidence="12">
    <location>
        <begin position="16"/>
        <end position="108"/>
    </location>
</feature>
<evidence type="ECO:0000256" key="4">
    <source>
        <dbReference type="ARBA" id="ARBA00022801"/>
    </source>
</evidence>
<evidence type="ECO:0000313" key="14">
    <source>
        <dbReference type="Proteomes" id="UP001214250"/>
    </source>
</evidence>
<keyword evidence="6" id="KW-0269">Exonuclease</keyword>
<keyword evidence="9" id="KW-0234">DNA repair</keyword>
<dbReference type="CDD" id="cd18809">
    <property type="entry name" value="SF1_C_RecD"/>
    <property type="match status" value="1"/>
</dbReference>
<keyword evidence="1" id="KW-0540">Nuclease</keyword>
<dbReference type="EMBL" id="CP117811">
    <property type="protein sequence ID" value="WDE97143.1"/>
    <property type="molecule type" value="Genomic_DNA"/>
</dbReference>
<dbReference type="InterPro" id="IPR027785">
    <property type="entry name" value="UvrD-like_helicase_C"/>
</dbReference>
<dbReference type="PANTHER" id="PTHR43788:SF6">
    <property type="entry name" value="DNA HELICASE B"/>
    <property type="match status" value="1"/>
</dbReference>
<sequence>MPSTTQQNHVIALPFFNDIDRRFADYIISQEPADSTSELYTATLCLSYYANQQHSVLPLDNILLEGKTNEGEALSHQVPPFTDYKDWPQRYSHTIGLADDDKPLILDPENGLLYLNKYYRAEASVADYINNMSSTALSLSTELINQLNDLLPDKTVIDSDNNLEIINWQKVAAFAALRSRFCVISGGPGTGKTTTVGNILALLISQDPDVKINLVAPTGKAADRLGQSIKNTLIELGEKTNIAESILKKIPQTAETIHRYLGFNPGGGFKHNQKNKCSSNILLIDESSMVPLVLFRAVLNALRDDCRVILLGDKDQLAAVETGNVLGDLTSGDKINSFSQQFCSDYQALTKGIQLELSERESPLQDVMVKLEHSWRFKDDSGIGHLAKDVNEAPNPHPLEDSSYFEKYEDICHLALPTKIESILDKTLKKFFDEYLAILRTKEVSTILAKLNEARILCAGRSGNYGSEALNTFISKKIFNQNDEALYHGRALMITRNDNSLKLYNGDIGVVLITNDLPKVYFLGDNNTIREFPPSVLPDYESSFAMTIHKSQGSEYNKVYLVLSDKSERLLSKELFYTGITRAKEYVEIYADHKELLNACKKITQRFSGLLKRLK</sequence>
<protein>
    <submittedName>
        <fullName evidence="13">Exodeoxyribonuclease V subunit alpha</fullName>
        <ecNumber evidence="13">3.1.11.5</ecNumber>
    </submittedName>
</protein>
<evidence type="ECO:0000256" key="5">
    <source>
        <dbReference type="ARBA" id="ARBA00022806"/>
    </source>
</evidence>
<name>A0ABY7VSG7_9BACT</name>
<evidence type="ECO:0000259" key="12">
    <source>
        <dbReference type="Pfam" id="PF21185"/>
    </source>
</evidence>
<dbReference type="HAMAP" id="MF_01487">
    <property type="entry name" value="RecD"/>
    <property type="match status" value="1"/>
</dbReference>
<dbReference type="InterPro" id="IPR050534">
    <property type="entry name" value="Coronavir_polyprotein_1ab"/>
</dbReference>
<dbReference type="Proteomes" id="UP001214250">
    <property type="component" value="Chromosome 1"/>
</dbReference>
<dbReference type="Gene3D" id="1.10.10.1020">
    <property type="entry name" value="RecBCD complex, subunit RecD, N-terminal domain"/>
    <property type="match status" value="1"/>
</dbReference>
<keyword evidence="5" id="KW-0347">Helicase</keyword>
<evidence type="ECO:0000259" key="11">
    <source>
        <dbReference type="Pfam" id="PF13538"/>
    </source>
</evidence>
<feature type="domain" description="UvrD-like helicase C-terminal" evidence="11">
    <location>
        <begin position="543"/>
        <end position="587"/>
    </location>
</feature>
<dbReference type="RefSeq" id="WP_274151351.1">
    <property type="nucleotide sequence ID" value="NZ_CP117811.1"/>
</dbReference>
<dbReference type="Pfam" id="PF13538">
    <property type="entry name" value="UvrD_C_2"/>
    <property type="match status" value="1"/>
</dbReference>
<dbReference type="InterPro" id="IPR006344">
    <property type="entry name" value="RecD"/>
</dbReference>
<evidence type="ECO:0000256" key="10">
    <source>
        <dbReference type="ARBA" id="ARBA00023235"/>
    </source>
</evidence>
<dbReference type="InterPro" id="IPR049550">
    <property type="entry name" value="RecD_N"/>
</dbReference>
<dbReference type="InterPro" id="IPR027417">
    <property type="entry name" value="P-loop_NTPase"/>
</dbReference>
<dbReference type="GO" id="GO:0008854">
    <property type="term" value="F:exodeoxyribonuclease V activity"/>
    <property type="evidence" value="ECO:0007669"/>
    <property type="project" value="UniProtKB-EC"/>
</dbReference>
<evidence type="ECO:0000256" key="9">
    <source>
        <dbReference type="ARBA" id="ARBA00023204"/>
    </source>
</evidence>
<keyword evidence="3" id="KW-0227">DNA damage</keyword>
<keyword evidence="10" id="KW-0413">Isomerase</keyword>
<dbReference type="Gene3D" id="3.40.50.300">
    <property type="entry name" value="P-loop containing nucleotide triphosphate hydrolases"/>
    <property type="match status" value="3"/>
</dbReference>
<dbReference type="NCBIfam" id="TIGR01447">
    <property type="entry name" value="recD"/>
    <property type="match status" value="1"/>
</dbReference>
<evidence type="ECO:0000256" key="8">
    <source>
        <dbReference type="ARBA" id="ARBA00023125"/>
    </source>
</evidence>
<evidence type="ECO:0000256" key="6">
    <source>
        <dbReference type="ARBA" id="ARBA00022839"/>
    </source>
</evidence>
<organism evidence="13 14">
    <name type="scientific">Lentisphaera profundi</name>
    <dbReference type="NCBI Taxonomy" id="1658616"/>
    <lineage>
        <taxon>Bacteria</taxon>
        <taxon>Pseudomonadati</taxon>
        <taxon>Lentisphaerota</taxon>
        <taxon>Lentisphaeria</taxon>
        <taxon>Lentisphaerales</taxon>
        <taxon>Lentisphaeraceae</taxon>
        <taxon>Lentisphaera</taxon>
    </lineage>
</organism>